<keyword evidence="1 4" id="KW-0540">Nuclease</keyword>
<dbReference type="EMBL" id="JAUSTP010000018">
    <property type="protein sequence ID" value="MDQ0190384.1"/>
    <property type="molecule type" value="Genomic_DNA"/>
</dbReference>
<dbReference type="InterPro" id="IPR000999">
    <property type="entry name" value="RNase_III_dom"/>
</dbReference>
<sequence>MRLSWTAADLSPLALAYVGDAIWELYARNHVLAGGIRKPNELHKAATRYVRASAQARLADQLGAILSAEELTILRRGRNAKAGHMRKSTDVLTYRHSTGFEALLGYLYGTGQQERLDEVCETALRWIDEWEDAGDAEKRKKDAP</sequence>
<keyword evidence="4" id="KW-0699">rRNA-binding</keyword>
<keyword evidence="2 4" id="KW-0255">Endonuclease</keyword>
<evidence type="ECO:0000259" key="5">
    <source>
        <dbReference type="Pfam" id="PF00636"/>
    </source>
</evidence>
<keyword evidence="4" id="KW-0460">Magnesium</keyword>
<dbReference type="InterPro" id="IPR036389">
    <property type="entry name" value="RNase_III_sf"/>
</dbReference>
<proteinExistence type="inferred from homology"/>
<comment type="function">
    <text evidence="4">Involved in correct processing of both the 5' and 3' ends of 23S rRNA precursor. Processes 30S rRNA precursor transcript even in absence of ribonuclease 3 (Rnc); Rnc processes 30S rRNA into smaller rRNA precursors.</text>
</comment>
<evidence type="ECO:0000256" key="1">
    <source>
        <dbReference type="ARBA" id="ARBA00022722"/>
    </source>
</evidence>
<keyword evidence="4" id="KW-0694">RNA-binding</keyword>
<dbReference type="Pfam" id="PF00636">
    <property type="entry name" value="Ribonuclease_3"/>
    <property type="match status" value="1"/>
</dbReference>
<keyword evidence="4" id="KW-0690">Ribosome biogenesis</keyword>
<comment type="subcellular location">
    <subcellularLocation>
        <location evidence="4">Cytoplasm</location>
    </subcellularLocation>
</comment>
<evidence type="ECO:0000256" key="4">
    <source>
        <dbReference type="HAMAP-Rule" id="MF_01468"/>
    </source>
</evidence>
<organism evidence="6 7">
    <name type="scientific">Alicyclobacillus cycloheptanicus</name>
    <dbReference type="NCBI Taxonomy" id="1457"/>
    <lineage>
        <taxon>Bacteria</taxon>
        <taxon>Bacillati</taxon>
        <taxon>Bacillota</taxon>
        <taxon>Bacilli</taxon>
        <taxon>Bacillales</taxon>
        <taxon>Alicyclobacillaceae</taxon>
        <taxon>Alicyclobacillus</taxon>
    </lineage>
</organism>
<evidence type="ECO:0000313" key="6">
    <source>
        <dbReference type="EMBL" id="MDQ0190384.1"/>
    </source>
</evidence>
<keyword evidence="7" id="KW-1185">Reference proteome</keyword>
<gene>
    <name evidence="4" type="primary">mrnC</name>
    <name evidence="6" type="ORF">J2S03_002248</name>
</gene>
<accession>A0ABT9XK17</accession>
<keyword evidence="4" id="KW-0698">rRNA processing</keyword>
<comment type="cofactor">
    <cofactor evidence="4">
        <name>Mg(2+)</name>
        <dbReference type="ChEBI" id="CHEBI:18420"/>
    </cofactor>
</comment>
<dbReference type="Proteomes" id="UP001232973">
    <property type="component" value="Unassembled WGS sequence"/>
</dbReference>
<feature type="active site" evidence="4">
    <location>
        <position position="20"/>
    </location>
</feature>
<dbReference type="HAMAP" id="MF_01468">
    <property type="entry name" value="RNase_Mini_III"/>
    <property type="match status" value="1"/>
</dbReference>
<evidence type="ECO:0000256" key="3">
    <source>
        <dbReference type="ARBA" id="ARBA00022801"/>
    </source>
</evidence>
<comment type="subunit">
    <text evidence="4">Homodimer.</text>
</comment>
<reference evidence="6 7" key="1">
    <citation type="submission" date="2023-07" db="EMBL/GenBank/DDBJ databases">
        <title>Genomic Encyclopedia of Type Strains, Phase IV (KMG-IV): sequencing the most valuable type-strain genomes for metagenomic binning, comparative biology and taxonomic classification.</title>
        <authorList>
            <person name="Goeker M."/>
        </authorList>
    </citation>
    <scope>NUCLEOTIDE SEQUENCE [LARGE SCALE GENOMIC DNA]</scope>
    <source>
        <strain evidence="6 7">DSM 4006</strain>
    </source>
</reference>
<dbReference type="GO" id="GO:0016787">
    <property type="term" value="F:hydrolase activity"/>
    <property type="evidence" value="ECO:0007669"/>
    <property type="project" value="UniProtKB-KW"/>
</dbReference>
<dbReference type="EC" id="3.1.26.-" evidence="4"/>
<feature type="domain" description="RNase III" evidence="5">
    <location>
        <begin position="14"/>
        <end position="111"/>
    </location>
</feature>
<dbReference type="PANTHER" id="PTHR34276:SF1">
    <property type="entry name" value="MINI-RIBONUCLEASE 3"/>
    <property type="match status" value="1"/>
</dbReference>
<name>A0ABT9XK17_9BACL</name>
<evidence type="ECO:0000313" key="7">
    <source>
        <dbReference type="Proteomes" id="UP001232973"/>
    </source>
</evidence>
<dbReference type="PIRSF" id="PIRSF005520">
    <property type="entry name" value="UCP005520"/>
    <property type="match status" value="1"/>
</dbReference>
<dbReference type="InterPro" id="IPR008226">
    <property type="entry name" value="Mini3_fam"/>
</dbReference>
<keyword evidence="3 4" id="KW-0378">Hydrolase</keyword>
<comment type="caution">
    <text evidence="6">The sequence shown here is derived from an EMBL/GenBank/DDBJ whole genome shotgun (WGS) entry which is preliminary data.</text>
</comment>
<evidence type="ECO:0000256" key="2">
    <source>
        <dbReference type="ARBA" id="ARBA00022759"/>
    </source>
</evidence>
<dbReference type="SUPFAM" id="SSF69065">
    <property type="entry name" value="RNase III domain-like"/>
    <property type="match status" value="1"/>
</dbReference>
<dbReference type="PANTHER" id="PTHR34276">
    <property type="entry name" value="MINI-RIBONUCLEASE 3"/>
    <property type="match status" value="1"/>
</dbReference>
<dbReference type="Gene3D" id="1.10.1520.10">
    <property type="entry name" value="Ribonuclease III domain"/>
    <property type="match status" value="1"/>
</dbReference>
<keyword evidence="4" id="KW-0963">Cytoplasm</keyword>
<protein>
    <recommendedName>
        <fullName evidence="4">Mini-ribonuclease 3</fullName>
        <shortName evidence="4">Mini-3</shortName>
        <shortName evidence="4">Mini-RNase 3</shortName>
        <ecNumber evidence="4">3.1.26.-</ecNumber>
    </recommendedName>
    <alternativeName>
        <fullName evidence="4">Mini-RNase III</fullName>
        <shortName evidence="4">Mini-III</shortName>
    </alternativeName>
</protein>
<comment type="similarity">
    <text evidence="4">Belongs to the MrnC RNase family.</text>
</comment>
<dbReference type="RefSeq" id="WP_274457427.1">
    <property type="nucleotide sequence ID" value="NZ_CP067097.1"/>
</dbReference>